<sequence length="201" mass="22226">MKVFAITGGIASGKSTVTLWLRSRGYMVIDADEIVKDLYGKGDPIYNAIVKVFGTEVLKPDGEIDRQKLGGIVFGDEASRLRLNNATHPIVEAQIADKIEAAKAKGISVIFVDSPLLLEKGPDPRYDAVILVYVDPEVQLSRLMERNHLSVEDAGRRIKSQMPLGEKRSHSDFIIDNNGTLEALELQLETLIEKLEVLGQR</sequence>
<evidence type="ECO:0000256" key="5">
    <source>
        <dbReference type="ARBA" id="ARBA00022777"/>
    </source>
</evidence>
<dbReference type="InterPro" id="IPR001977">
    <property type="entry name" value="Depp_CoAkinase"/>
</dbReference>
<evidence type="ECO:0000256" key="9">
    <source>
        <dbReference type="NCBIfam" id="TIGR00152"/>
    </source>
</evidence>
<accession>A0A1G5RT27</accession>
<keyword evidence="2 8" id="KW-0963">Cytoplasm</keyword>
<dbReference type="UniPathway" id="UPA00241">
    <property type="reaction ID" value="UER00356"/>
</dbReference>
<organism evidence="10 11">
    <name type="scientific">Acidaminobacter hydrogenoformans DSM 2784</name>
    <dbReference type="NCBI Taxonomy" id="1120920"/>
    <lineage>
        <taxon>Bacteria</taxon>
        <taxon>Bacillati</taxon>
        <taxon>Bacillota</taxon>
        <taxon>Clostridia</taxon>
        <taxon>Peptostreptococcales</taxon>
        <taxon>Acidaminobacteraceae</taxon>
        <taxon>Acidaminobacter</taxon>
    </lineage>
</organism>
<proteinExistence type="inferred from homology"/>
<dbReference type="EMBL" id="FMWL01000002">
    <property type="protein sequence ID" value="SCZ77223.1"/>
    <property type="molecule type" value="Genomic_DNA"/>
</dbReference>
<dbReference type="AlphaFoldDB" id="A0A1G5RT27"/>
<dbReference type="GO" id="GO:0015937">
    <property type="term" value="P:coenzyme A biosynthetic process"/>
    <property type="evidence" value="ECO:0007669"/>
    <property type="project" value="UniProtKB-UniRule"/>
</dbReference>
<evidence type="ECO:0000256" key="4">
    <source>
        <dbReference type="ARBA" id="ARBA00022741"/>
    </source>
</evidence>
<comment type="pathway">
    <text evidence="8">Cofactor biosynthesis; coenzyme A biosynthesis; CoA from (R)-pantothenate: step 5/5.</text>
</comment>
<evidence type="ECO:0000256" key="1">
    <source>
        <dbReference type="ARBA" id="ARBA00009018"/>
    </source>
</evidence>
<evidence type="ECO:0000256" key="6">
    <source>
        <dbReference type="ARBA" id="ARBA00022840"/>
    </source>
</evidence>
<gene>
    <name evidence="8" type="primary">coaE</name>
    <name evidence="10" type="ORF">SAMN03080599_00671</name>
</gene>
<dbReference type="GO" id="GO:0005737">
    <property type="term" value="C:cytoplasm"/>
    <property type="evidence" value="ECO:0007669"/>
    <property type="project" value="UniProtKB-SubCell"/>
</dbReference>
<reference evidence="10 11" key="1">
    <citation type="submission" date="2016-10" db="EMBL/GenBank/DDBJ databases">
        <authorList>
            <person name="de Groot N.N."/>
        </authorList>
    </citation>
    <scope>NUCLEOTIDE SEQUENCE [LARGE SCALE GENOMIC DNA]</scope>
    <source>
        <strain evidence="10 11">DSM 2784</strain>
    </source>
</reference>
<dbReference type="EC" id="2.7.1.24" evidence="8 9"/>
<keyword evidence="11" id="KW-1185">Reference proteome</keyword>
<dbReference type="Proteomes" id="UP000199208">
    <property type="component" value="Unassembled WGS sequence"/>
</dbReference>
<name>A0A1G5RT27_9FIRM</name>
<evidence type="ECO:0000313" key="10">
    <source>
        <dbReference type="EMBL" id="SCZ77223.1"/>
    </source>
</evidence>
<dbReference type="RefSeq" id="WP_170829261.1">
    <property type="nucleotide sequence ID" value="NZ_FMWL01000002.1"/>
</dbReference>
<feature type="binding site" evidence="8">
    <location>
        <begin position="11"/>
        <end position="16"/>
    </location>
    <ligand>
        <name>ATP</name>
        <dbReference type="ChEBI" id="CHEBI:30616"/>
    </ligand>
</feature>
<dbReference type="InterPro" id="IPR027417">
    <property type="entry name" value="P-loop_NTPase"/>
</dbReference>
<dbReference type="PANTHER" id="PTHR10695">
    <property type="entry name" value="DEPHOSPHO-COA KINASE-RELATED"/>
    <property type="match status" value="1"/>
</dbReference>
<dbReference type="Gene3D" id="3.40.50.300">
    <property type="entry name" value="P-loop containing nucleotide triphosphate hydrolases"/>
    <property type="match status" value="1"/>
</dbReference>
<evidence type="ECO:0000256" key="8">
    <source>
        <dbReference type="HAMAP-Rule" id="MF_00376"/>
    </source>
</evidence>
<dbReference type="HAMAP" id="MF_00376">
    <property type="entry name" value="Dephospho_CoA_kinase"/>
    <property type="match status" value="1"/>
</dbReference>
<evidence type="ECO:0000313" key="11">
    <source>
        <dbReference type="Proteomes" id="UP000199208"/>
    </source>
</evidence>
<comment type="function">
    <text evidence="8">Catalyzes the phosphorylation of the 3'-hydroxyl group of dephosphocoenzyme A to form coenzyme A.</text>
</comment>
<dbReference type="STRING" id="1120920.SAMN03080599_00671"/>
<keyword evidence="3 8" id="KW-0808">Transferase</keyword>
<dbReference type="NCBIfam" id="TIGR00152">
    <property type="entry name" value="dephospho-CoA kinase"/>
    <property type="match status" value="1"/>
</dbReference>
<dbReference type="PANTHER" id="PTHR10695:SF46">
    <property type="entry name" value="BIFUNCTIONAL COENZYME A SYNTHASE-RELATED"/>
    <property type="match status" value="1"/>
</dbReference>
<comment type="catalytic activity">
    <reaction evidence="8">
        <text>3'-dephospho-CoA + ATP = ADP + CoA + H(+)</text>
        <dbReference type="Rhea" id="RHEA:18245"/>
        <dbReference type="ChEBI" id="CHEBI:15378"/>
        <dbReference type="ChEBI" id="CHEBI:30616"/>
        <dbReference type="ChEBI" id="CHEBI:57287"/>
        <dbReference type="ChEBI" id="CHEBI:57328"/>
        <dbReference type="ChEBI" id="CHEBI:456216"/>
        <dbReference type="EC" id="2.7.1.24"/>
    </reaction>
</comment>
<dbReference type="Pfam" id="PF01121">
    <property type="entry name" value="CoaE"/>
    <property type="match status" value="1"/>
</dbReference>
<evidence type="ECO:0000256" key="7">
    <source>
        <dbReference type="ARBA" id="ARBA00022993"/>
    </source>
</evidence>
<comment type="similarity">
    <text evidence="1 8">Belongs to the CoaE family.</text>
</comment>
<protein>
    <recommendedName>
        <fullName evidence="8 9">Dephospho-CoA kinase</fullName>
        <ecNumber evidence="8 9">2.7.1.24</ecNumber>
    </recommendedName>
    <alternativeName>
        <fullName evidence="8">Dephosphocoenzyme A kinase</fullName>
    </alternativeName>
</protein>
<keyword evidence="7 8" id="KW-0173">Coenzyme A biosynthesis</keyword>
<keyword evidence="4 8" id="KW-0547">Nucleotide-binding</keyword>
<dbReference type="CDD" id="cd02022">
    <property type="entry name" value="DPCK"/>
    <property type="match status" value="1"/>
</dbReference>
<keyword evidence="5 8" id="KW-0418">Kinase</keyword>
<evidence type="ECO:0000256" key="2">
    <source>
        <dbReference type="ARBA" id="ARBA00022490"/>
    </source>
</evidence>
<dbReference type="GO" id="GO:0004140">
    <property type="term" value="F:dephospho-CoA kinase activity"/>
    <property type="evidence" value="ECO:0007669"/>
    <property type="project" value="UniProtKB-UniRule"/>
</dbReference>
<dbReference type="SUPFAM" id="SSF52540">
    <property type="entry name" value="P-loop containing nucleoside triphosphate hydrolases"/>
    <property type="match status" value="1"/>
</dbReference>
<dbReference type="GO" id="GO:0005524">
    <property type="term" value="F:ATP binding"/>
    <property type="evidence" value="ECO:0007669"/>
    <property type="project" value="UniProtKB-UniRule"/>
</dbReference>
<keyword evidence="6 8" id="KW-0067">ATP-binding</keyword>
<comment type="subcellular location">
    <subcellularLocation>
        <location evidence="8">Cytoplasm</location>
    </subcellularLocation>
</comment>
<dbReference type="PROSITE" id="PS51219">
    <property type="entry name" value="DPCK"/>
    <property type="match status" value="1"/>
</dbReference>
<dbReference type="FunFam" id="3.40.50.300:FF:000991">
    <property type="entry name" value="Dephospho-CoA kinase"/>
    <property type="match status" value="1"/>
</dbReference>
<evidence type="ECO:0000256" key="3">
    <source>
        <dbReference type="ARBA" id="ARBA00022679"/>
    </source>
</evidence>